<sequence length="34" mass="3859">MEFLGLIFISAVMKILLIHISTGPDLHQMVYLVD</sequence>
<proteinExistence type="predicted"/>
<evidence type="ECO:0000313" key="1">
    <source>
        <dbReference type="EMBL" id="ACL16146.1"/>
    </source>
</evidence>
<dbReference type="HOGENOM" id="CLU_3371361_0_0_2"/>
<accession>B8GG72</accession>
<keyword evidence="2" id="KW-1185">Reference proteome</keyword>
<dbReference type="KEGG" id="mpl:Mpal_0784"/>
<dbReference type="AlphaFoldDB" id="B8GG72"/>
<reference evidence="1 2" key="1">
    <citation type="journal article" date="2015" name="Genome Announc.">
        <title>Complete Genome Sequence of Methanosphaerula palustris E1-9CT, a Hydrogenotrophic Methanogen Isolated from a Minerotrophic Fen Peatland.</title>
        <authorList>
            <person name="Cadillo-Quiroz H."/>
            <person name="Browne P."/>
            <person name="Kyrpides N."/>
            <person name="Woyke T."/>
            <person name="Goodwin L."/>
            <person name="Detter C."/>
            <person name="Yavitt J.B."/>
            <person name="Zinder S.H."/>
        </authorList>
    </citation>
    <scope>NUCLEOTIDE SEQUENCE [LARGE SCALE GENOMIC DNA]</scope>
    <source>
        <strain evidence="2">ATCC BAA-1556 / DSM 19958 / E1-9c</strain>
    </source>
</reference>
<dbReference type="EMBL" id="CP001338">
    <property type="protein sequence ID" value="ACL16146.1"/>
    <property type="molecule type" value="Genomic_DNA"/>
</dbReference>
<protein>
    <submittedName>
        <fullName evidence="1">Uncharacterized protein</fullName>
    </submittedName>
</protein>
<name>B8GG72_METPE</name>
<evidence type="ECO:0000313" key="2">
    <source>
        <dbReference type="Proteomes" id="UP000002457"/>
    </source>
</evidence>
<gene>
    <name evidence="1" type="ordered locus">Mpal_0784</name>
</gene>
<dbReference type="STRING" id="521011.Mpal_0784"/>
<organism evidence="1 2">
    <name type="scientific">Methanosphaerula palustris (strain ATCC BAA-1556 / DSM 19958 / E1-9c)</name>
    <dbReference type="NCBI Taxonomy" id="521011"/>
    <lineage>
        <taxon>Archaea</taxon>
        <taxon>Methanobacteriati</taxon>
        <taxon>Methanobacteriota</taxon>
        <taxon>Stenosarchaea group</taxon>
        <taxon>Methanomicrobia</taxon>
        <taxon>Methanomicrobiales</taxon>
        <taxon>Methanoregulaceae</taxon>
        <taxon>Methanosphaerula</taxon>
    </lineage>
</organism>
<dbReference type="Proteomes" id="UP000002457">
    <property type="component" value="Chromosome"/>
</dbReference>